<dbReference type="GO" id="GO:0004864">
    <property type="term" value="F:protein phosphatase inhibitor activity"/>
    <property type="evidence" value="ECO:0007669"/>
    <property type="project" value="InterPro"/>
</dbReference>
<evidence type="ECO:0000313" key="1">
    <source>
        <dbReference type="Proteomes" id="UP000235220"/>
    </source>
</evidence>
<organism evidence="1 2">
    <name type="scientific">Juglans regia</name>
    <name type="common">English walnut</name>
    <dbReference type="NCBI Taxonomy" id="51240"/>
    <lineage>
        <taxon>Eukaryota</taxon>
        <taxon>Viridiplantae</taxon>
        <taxon>Streptophyta</taxon>
        <taxon>Embryophyta</taxon>
        <taxon>Tracheophyta</taxon>
        <taxon>Spermatophyta</taxon>
        <taxon>Magnoliopsida</taxon>
        <taxon>eudicotyledons</taxon>
        <taxon>Gunneridae</taxon>
        <taxon>Pentapetalae</taxon>
        <taxon>rosids</taxon>
        <taxon>fabids</taxon>
        <taxon>Fagales</taxon>
        <taxon>Juglandaceae</taxon>
        <taxon>Juglans</taxon>
    </lineage>
</organism>
<dbReference type="GeneID" id="108992008"/>
<accession>A0A6P9F748</accession>
<dbReference type="Proteomes" id="UP000235220">
    <property type="component" value="Chromosome 11"/>
</dbReference>
<sequence>MDNKRPRSYACVGYFVYFDRIGQDLATDKQAAKTELSICVSLEVLVDRRVSNDEPASAPTHIHNREGREISSFLFLFSHHPQFPTQAPSSSNPNSSSQPSSFFESLLRFFARISSACVRSSLCLAALCSASGIRLLCCYLPFEDISKMKAVRWDAANLEDIEANKPVRQKIIEPKTPYHPMIDDVGAQFFYEHL</sequence>
<keyword evidence="1" id="KW-1185">Reference proteome</keyword>
<dbReference type="PANTHER" id="PTHR12398:SF20">
    <property type="entry name" value="PROTEIN PHOSPHATASE 1 REGULATORY INHIBITOR SUBUNIT 2"/>
    <property type="match status" value="1"/>
</dbReference>
<dbReference type="KEGG" id="jre:108992008"/>
<dbReference type="Pfam" id="PF04979">
    <property type="entry name" value="IPP-2"/>
    <property type="match status" value="1"/>
</dbReference>
<dbReference type="GO" id="GO:0009966">
    <property type="term" value="P:regulation of signal transduction"/>
    <property type="evidence" value="ECO:0007669"/>
    <property type="project" value="InterPro"/>
</dbReference>
<dbReference type="InParanoid" id="A0A6P9F748"/>
<reference evidence="2" key="1">
    <citation type="submission" date="2025-08" db="UniProtKB">
        <authorList>
            <consortium name="RefSeq"/>
        </authorList>
    </citation>
    <scope>IDENTIFICATION</scope>
    <source>
        <tissue evidence="2">Leaves</tissue>
    </source>
</reference>
<dbReference type="InterPro" id="IPR007062">
    <property type="entry name" value="PPI-2"/>
</dbReference>
<name>A0A6P9F748_JUGRE</name>
<proteinExistence type="predicted"/>
<dbReference type="AlphaFoldDB" id="A0A6P9F748"/>
<dbReference type="OrthoDB" id="551302at2759"/>
<dbReference type="PANTHER" id="PTHR12398">
    <property type="entry name" value="PROTEIN PHOSPHATASE INHIBITOR"/>
    <property type="match status" value="1"/>
</dbReference>
<protein>
    <submittedName>
        <fullName evidence="2">Uncharacterized protein LOC108992008</fullName>
    </submittedName>
</protein>
<gene>
    <name evidence="2" type="primary">LOC108992008</name>
</gene>
<evidence type="ECO:0000313" key="2">
    <source>
        <dbReference type="RefSeq" id="XP_035551713.1"/>
    </source>
</evidence>
<dbReference type="RefSeq" id="XP_035551713.1">
    <property type="nucleotide sequence ID" value="XM_035695820.1"/>
</dbReference>